<dbReference type="Proteomes" id="UP000887563">
    <property type="component" value="Unplaced"/>
</dbReference>
<evidence type="ECO:0000313" key="1">
    <source>
        <dbReference type="Proteomes" id="UP000887563"/>
    </source>
</evidence>
<dbReference type="WBParaSite" id="Minc3s00045g02485">
    <property type="protein sequence ID" value="Minc3s00045g02485"/>
    <property type="gene ID" value="Minc3s00045g02485"/>
</dbReference>
<protein>
    <submittedName>
        <fullName evidence="2">Uncharacterized protein</fullName>
    </submittedName>
</protein>
<sequence length="134" mass="15651">MERQSKKMPKIKRIHPLSLPLLEVLYPDNIPLPNSYNSHVESIGLHRHIIGHCHSMGQNLCQSVHHSSFHYIRLTPGIAPHSNIGHHCEFFAMICEFFNSSICEFFNREFFNSCKDLRILQFLRILQIPCNPCR</sequence>
<proteinExistence type="predicted"/>
<name>A0A914KM21_MELIC</name>
<keyword evidence="1" id="KW-1185">Reference proteome</keyword>
<organism evidence="1 2">
    <name type="scientific">Meloidogyne incognita</name>
    <name type="common">Southern root-knot nematode worm</name>
    <name type="synonym">Oxyuris incognita</name>
    <dbReference type="NCBI Taxonomy" id="6306"/>
    <lineage>
        <taxon>Eukaryota</taxon>
        <taxon>Metazoa</taxon>
        <taxon>Ecdysozoa</taxon>
        <taxon>Nematoda</taxon>
        <taxon>Chromadorea</taxon>
        <taxon>Rhabditida</taxon>
        <taxon>Tylenchina</taxon>
        <taxon>Tylenchomorpha</taxon>
        <taxon>Tylenchoidea</taxon>
        <taxon>Meloidogynidae</taxon>
        <taxon>Meloidogyninae</taxon>
        <taxon>Meloidogyne</taxon>
        <taxon>Meloidogyne incognita group</taxon>
    </lineage>
</organism>
<dbReference type="AlphaFoldDB" id="A0A914KM21"/>
<evidence type="ECO:0000313" key="2">
    <source>
        <dbReference type="WBParaSite" id="Minc3s00045g02485"/>
    </source>
</evidence>
<reference evidence="2" key="1">
    <citation type="submission" date="2022-11" db="UniProtKB">
        <authorList>
            <consortium name="WormBaseParasite"/>
        </authorList>
    </citation>
    <scope>IDENTIFICATION</scope>
</reference>
<accession>A0A914KM21</accession>